<dbReference type="AlphaFoldDB" id="A0A6M3K4J0"/>
<protein>
    <submittedName>
        <fullName evidence="1">Uncharacterized protein</fullName>
    </submittedName>
</protein>
<sequence length="86" mass="9650">MKIRAHSRMATIRENDDPCGAKIYIGIRRDFQCPAKGYRIIASNGDDVDTSADPQPAEKCIEDIEASWRTWDTFEWLGNGGYPPGC</sequence>
<organism evidence="1">
    <name type="scientific">viral metagenome</name>
    <dbReference type="NCBI Taxonomy" id="1070528"/>
    <lineage>
        <taxon>unclassified sequences</taxon>
        <taxon>metagenomes</taxon>
        <taxon>organismal metagenomes</taxon>
    </lineage>
</organism>
<proteinExistence type="predicted"/>
<accession>A0A6M3K4J0</accession>
<dbReference type="EMBL" id="MT142185">
    <property type="protein sequence ID" value="QJA75797.1"/>
    <property type="molecule type" value="Genomic_DNA"/>
</dbReference>
<evidence type="ECO:0000313" key="1">
    <source>
        <dbReference type="EMBL" id="QJA75797.1"/>
    </source>
</evidence>
<name>A0A6M3K4J0_9ZZZZ</name>
<gene>
    <name evidence="1" type="ORF">MM415A01708_0020</name>
</gene>
<reference evidence="1" key="1">
    <citation type="submission" date="2020-03" db="EMBL/GenBank/DDBJ databases">
        <title>The deep terrestrial virosphere.</title>
        <authorList>
            <person name="Holmfeldt K."/>
            <person name="Nilsson E."/>
            <person name="Simone D."/>
            <person name="Lopez-Fernandez M."/>
            <person name="Wu X."/>
            <person name="de Brujin I."/>
            <person name="Lundin D."/>
            <person name="Andersson A."/>
            <person name="Bertilsson S."/>
            <person name="Dopson M."/>
        </authorList>
    </citation>
    <scope>NUCLEOTIDE SEQUENCE</scope>
    <source>
        <strain evidence="1">MM415A01708</strain>
    </source>
</reference>